<dbReference type="AlphaFoldDB" id="A0A6H5J8E4"/>
<feature type="repeat" description="ANK" evidence="1">
    <location>
        <begin position="711"/>
        <end position="739"/>
    </location>
</feature>
<proteinExistence type="predicted"/>
<accession>A0A6H5J8E4</accession>
<keyword evidence="1" id="KW-0040">ANK repeat</keyword>
<feature type="repeat" description="ANK" evidence="1">
    <location>
        <begin position="636"/>
        <end position="668"/>
    </location>
</feature>
<dbReference type="EMBL" id="CADCXV010001460">
    <property type="protein sequence ID" value="CAB0044459.1"/>
    <property type="molecule type" value="Genomic_DNA"/>
</dbReference>
<protein>
    <submittedName>
        <fullName evidence="3">Uncharacterized protein</fullName>
    </submittedName>
</protein>
<dbReference type="PROSITE" id="PS50297">
    <property type="entry name" value="ANK_REP_REGION"/>
    <property type="match status" value="2"/>
</dbReference>
<feature type="region of interest" description="Disordered" evidence="2">
    <location>
        <begin position="47"/>
        <end position="68"/>
    </location>
</feature>
<dbReference type="OrthoDB" id="10257284at2759"/>
<name>A0A6H5J8E4_9HYME</name>
<dbReference type="SMART" id="SM00248">
    <property type="entry name" value="ANK"/>
    <property type="match status" value="4"/>
</dbReference>
<dbReference type="Gene3D" id="1.25.40.20">
    <property type="entry name" value="Ankyrin repeat-containing domain"/>
    <property type="match status" value="1"/>
</dbReference>
<dbReference type="PROSITE" id="PS50088">
    <property type="entry name" value="ANK_REPEAT"/>
    <property type="match status" value="2"/>
</dbReference>
<evidence type="ECO:0000313" key="4">
    <source>
        <dbReference type="Proteomes" id="UP000479190"/>
    </source>
</evidence>
<dbReference type="InterPro" id="IPR036770">
    <property type="entry name" value="Ankyrin_rpt-contain_sf"/>
</dbReference>
<dbReference type="Proteomes" id="UP000479190">
    <property type="component" value="Unassembled WGS sequence"/>
</dbReference>
<dbReference type="Pfam" id="PF12796">
    <property type="entry name" value="Ank_2"/>
    <property type="match status" value="1"/>
</dbReference>
<evidence type="ECO:0000313" key="3">
    <source>
        <dbReference type="EMBL" id="CAB0044459.1"/>
    </source>
</evidence>
<dbReference type="PANTHER" id="PTHR46224">
    <property type="entry name" value="ANKYRIN REPEAT FAMILY PROTEIN"/>
    <property type="match status" value="1"/>
</dbReference>
<dbReference type="Gene3D" id="3.40.50.1240">
    <property type="entry name" value="Phosphoglycerate mutase-like"/>
    <property type="match status" value="1"/>
</dbReference>
<evidence type="ECO:0000256" key="2">
    <source>
        <dbReference type="SAM" id="MobiDB-lite"/>
    </source>
</evidence>
<evidence type="ECO:0000256" key="1">
    <source>
        <dbReference type="PROSITE-ProRule" id="PRU00023"/>
    </source>
</evidence>
<reference evidence="3 4" key="1">
    <citation type="submission" date="2020-02" db="EMBL/GenBank/DDBJ databases">
        <authorList>
            <person name="Ferguson B K."/>
        </authorList>
    </citation>
    <scope>NUCLEOTIDE SEQUENCE [LARGE SCALE GENOMIC DNA]</scope>
</reference>
<sequence>MRRVYTKTASPRTTKIHVLYIRRENVQRGGELAARLRDRRGVLAQQDSRLRAVDKPRQASGPQARQLSARALQRLSRLVLSSVGRARDDQRPRFDQGDDAALPRGLVSARLREHLELGDQERAHTVSLRAAPHRRAPQGSRFAEQRAARTRLPDLYTKELFEQLQRHVEDIYDLMSLTPELRKLQVGLLLKRVHDNAAHASNPRKVYLFCADGPVLAAFLRSHQVDRELRYPGFCSAVLLEKWLDADDRIHMLVSSGQSDLFKVVTLRGSGENGFCRFEDYKSLTESLFPSDVDVDEILAESASSYTLYTCCWFAIRYPVKFSLSYLHSLPPRWKSFARSASRGPICKVRVNVHNTSCRALTVGRLSSIIYDIYRSRTAPKLAQWVRQRRSVPIVVSIKYTVRLVKNSKKNYRDCVDVSAVRKVLVMDLEIDVSLRTDSDESSNVNSEDSWLTRYWTDMDEVGRVRLEKFKIMRSDTNWAIEAERRKFLEKLSHLIDDGNWERQLPDLWDFFQREDIEWLIMESLKQREKECSCAYTRRSTPLIVFVRRSGYKMLPDLDENGNRVSRRATPLHYAASHDYISATGDLSDVYGYEVNYSDETGFTHLHAGIRTGYFDLIEGLLEHGHAKCLPGESDKVDPPLHYALGIGNTWSAEMLLEKGADPNLANGDGSTPLHIVCRSRCRFDDWTKTFFEVIKNSNGGPVRVDARDKLGRTPLQLAVANLMPLTVDALLDNGADLSGFVFPEESYFVDDVNEKGYEVGLAVGALDVVARLEKRGYELDQNDAQTIMKVFAKHGVFRNPLRPGEICLLDDAYFVGRSKKLMVGPRVSLHKLCRSPPAQALKLATFADYYEFARSAKFWKLRDEYLRACAKHLSEIASRRFFRRCALEPLLELTRQRLPILCCEVIIDKLANMDLWCVCVAATGQSAPWLDELRECRHYPDDDEFNRYFKGAAKIEISPRDTEE</sequence>
<dbReference type="SUPFAM" id="SSF48403">
    <property type="entry name" value="Ankyrin repeat"/>
    <property type="match status" value="1"/>
</dbReference>
<organism evidence="3 4">
    <name type="scientific">Trichogramma brassicae</name>
    <dbReference type="NCBI Taxonomy" id="86971"/>
    <lineage>
        <taxon>Eukaryota</taxon>
        <taxon>Metazoa</taxon>
        <taxon>Ecdysozoa</taxon>
        <taxon>Arthropoda</taxon>
        <taxon>Hexapoda</taxon>
        <taxon>Insecta</taxon>
        <taxon>Pterygota</taxon>
        <taxon>Neoptera</taxon>
        <taxon>Endopterygota</taxon>
        <taxon>Hymenoptera</taxon>
        <taxon>Apocrita</taxon>
        <taxon>Proctotrupomorpha</taxon>
        <taxon>Chalcidoidea</taxon>
        <taxon>Trichogrammatidae</taxon>
        <taxon>Trichogramma</taxon>
    </lineage>
</organism>
<keyword evidence="4" id="KW-1185">Reference proteome</keyword>
<dbReference type="InterPro" id="IPR029033">
    <property type="entry name" value="His_PPase_superfam"/>
</dbReference>
<dbReference type="SUPFAM" id="SSF53254">
    <property type="entry name" value="Phosphoglycerate mutase-like"/>
    <property type="match status" value="1"/>
</dbReference>
<dbReference type="GO" id="GO:0016791">
    <property type="term" value="F:phosphatase activity"/>
    <property type="evidence" value="ECO:0007669"/>
    <property type="project" value="UniProtKB-ARBA"/>
</dbReference>
<dbReference type="PANTHER" id="PTHR46224:SF64">
    <property type="entry name" value="IQ MOTIF AND ANKYRIN REPEAT DOMAIN-CONTAINING PROTEIN 1"/>
    <property type="match status" value="1"/>
</dbReference>
<gene>
    <name evidence="3" type="ORF">TBRA_LOCUS16047</name>
</gene>
<dbReference type="InterPro" id="IPR002110">
    <property type="entry name" value="Ankyrin_rpt"/>
</dbReference>
<feature type="compositionally biased region" description="Basic and acidic residues" evidence="2">
    <location>
        <begin position="48"/>
        <end position="57"/>
    </location>
</feature>
<dbReference type="InterPro" id="IPR051616">
    <property type="entry name" value="Cul2-RING_E3_ligase_SR"/>
</dbReference>